<comment type="caution">
    <text evidence="1">The sequence shown here is derived from an EMBL/GenBank/DDBJ whole genome shotgun (WGS) entry which is preliminary data.</text>
</comment>
<dbReference type="AlphaFoldDB" id="A0A7C0VBG3"/>
<protein>
    <submittedName>
        <fullName evidence="1">Uncharacterized protein</fullName>
    </submittedName>
</protein>
<reference evidence="1" key="1">
    <citation type="journal article" date="2020" name="mSystems">
        <title>Genome- and Community-Level Interaction Insights into Carbon Utilization and Element Cycling Functions of Hydrothermarchaeota in Hydrothermal Sediment.</title>
        <authorList>
            <person name="Zhou Z."/>
            <person name="Liu Y."/>
            <person name="Xu W."/>
            <person name="Pan J."/>
            <person name="Luo Z.H."/>
            <person name="Li M."/>
        </authorList>
    </citation>
    <scope>NUCLEOTIDE SEQUENCE [LARGE SCALE GENOMIC DNA]</scope>
    <source>
        <strain evidence="1">HyVt-102</strain>
    </source>
</reference>
<dbReference type="Proteomes" id="UP000885847">
    <property type="component" value="Unassembled WGS sequence"/>
</dbReference>
<sequence length="70" mass="7924">MGTPLPVRILALILIVTSFSSCLKEKETIFSPRDVYTETVKIDSFYTYVQHIYTGNSSYLYTGESDSFVS</sequence>
<feature type="non-terminal residue" evidence="1">
    <location>
        <position position="70"/>
    </location>
</feature>
<name>A0A7C0VBG3_UNCW3</name>
<gene>
    <name evidence="1" type="ORF">ENF18_07375</name>
</gene>
<evidence type="ECO:0000313" key="1">
    <source>
        <dbReference type="EMBL" id="HDI83592.1"/>
    </source>
</evidence>
<accession>A0A7C0VBG3</accession>
<dbReference type="EMBL" id="DQWE01000348">
    <property type="protein sequence ID" value="HDI83592.1"/>
    <property type="molecule type" value="Genomic_DNA"/>
</dbReference>
<organism evidence="1">
    <name type="scientific">candidate division WOR-3 bacterium</name>
    <dbReference type="NCBI Taxonomy" id="2052148"/>
    <lineage>
        <taxon>Bacteria</taxon>
        <taxon>Bacteria division WOR-3</taxon>
    </lineage>
</organism>
<proteinExistence type="predicted"/>